<dbReference type="Gramene" id="PNW85908">
    <property type="protein sequence ID" value="PNW85908"/>
    <property type="gene ID" value="CHLRE_03g200450v5"/>
</dbReference>
<reference evidence="2" key="2">
    <citation type="submission" date="2017-07" db="EMBL/GenBank/DDBJ databases">
        <title>WGS assembly of Chlamydomonas reinhardtii.</title>
        <authorList>
            <consortium name="Chlamydomonas Annotation Team"/>
            <consortium name="JGI Annotation Team"/>
            <person name="Merchant S.S."/>
            <person name="Prochnik S.E."/>
            <person name="Vallon O."/>
            <person name="Harris E.H."/>
            <person name="Karpowicz S.J."/>
            <person name="Witman G.B."/>
            <person name="Terry A."/>
            <person name="Salamov A."/>
            <person name="Fritz-Laylin L.K."/>
            <person name="Marechal-Drouard L."/>
            <person name="Marshall W.F."/>
            <person name="Qu L.H."/>
            <person name="Nelson D.R."/>
            <person name="Sanderfoot A.A."/>
            <person name="Spalding M.H."/>
            <person name="Kapitonov V.V."/>
            <person name="Ren Q."/>
            <person name="Ferris P."/>
            <person name="Lindquist E."/>
            <person name="Shapiro H."/>
            <person name="Lucas S.M."/>
            <person name="Grimwood J."/>
            <person name="Schmutz J."/>
            <person name="Grigoriev I.V."/>
            <person name="Rokhsar D.S."/>
        </authorList>
    </citation>
    <scope>NUCLEOTIDE SEQUENCE</scope>
    <source>
        <strain evidence="2">CC-503 cw92 mt+</strain>
    </source>
</reference>
<evidence type="ECO:0000313" key="3">
    <source>
        <dbReference type="Proteomes" id="UP000006906"/>
    </source>
</evidence>
<gene>
    <name evidence="2" type="ORF">CHLRE_03g200450v5</name>
</gene>
<dbReference type="OrthoDB" id="10621718at2759"/>
<evidence type="ECO:0000256" key="1">
    <source>
        <dbReference type="SAM" id="MobiDB-lite"/>
    </source>
</evidence>
<dbReference type="KEGG" id="cre:CHLRE_03g200450v5"/>
<evidence type="ECO:0000313" key="2">
    <source>
        <dbReference type="EMBL" id="PNW85909.1"/>
    </source>
</evidence>
<accession>A0A2K3DZG8</accession>
<keyword evidence="3" id="KW-1185">Reference proteome</keyword>
<dbReference type="GeneID" id="5718938"/>
<sequence>MTRDTPAAAYTPRPPPLVPPASAASEGLLPLKPHQHARMGQGSGSSSGSGSGGCAAPVAAVAMGGGGSSTLSGGGGGGGLISTTGDVVLPAAATSHVAAAVGVAGAADPNGRFVWATDGSRQPWRPGDAPRGVVGLPAVKPSSFV</sequence>
<dbReference type="RefSeq" id="XP_042926579.1">
    <property type="nucleotide sequence ID" value="XM_043061336.1"/>
</dbReference>
<dbReference type="Proteomes" id="UP000006906">
    <property type="component" value="Chromosome 3"/>
</dbReference>
<name>A0A2K3DZG8_CHLRE</name>
<dbReference type="EMBL" id="CM008964">
    <property type="protein sequence ID" value="PNW85909.1"/>
    <property type="molecule type" value="Genomic_DNA"/>
</dbReference>
<feature type="compositionally biased region" description="Gly residues" evidence="1">
    <location>
        <begin position="65"/>
        <end position="80"/>
    </location>
</feature>
<feature type="region of interest" description="Disordered" evidence="1">
    <location>
        <begin position="1"/>
        <end position="59"/>
    </location>
</feature>
<protein>
    <submittedName>
        <fullName evidence="2">Uncharacterized protein</fullName>
    </submittedName>
</protein>
<dbReference type="RefSeq" id="XP_042926580.1">
    <property type="nucleotide sequence ID" value="XM_043061335.1"/>
</dbReference>
<reference evidence="2 3" key="1">
    <citation type="journal article" date="2007" name="Science">
        <title>The Chlamydomonas genome reveals the evolution of key animal and plant functions.</title>
        <authorList>
            <person name="Merchant S.S."/>
            <person name="Prochnik S.E."/>
            <person name="Vallon O."/>
            <person name="Harris E.H."/>
            <person name="Karpowicz S.J."/>
            <person name="Witman G.B."/>
            <person name="Terry A."/>
            <person name="Salamov A."/>
            <person name="Fritz-Laylin L.K."/>
            <person name="Marechal-Drouard L."/>
            <person name="Marshall W.F."/>
            <person name="Qu L.H."/>
            <person name="Nelson D.R."/>
            <person name="Sanderfoot A.A."/>
            <person name="Spalding M.H."/>
            <person name="Kapitonov V.V."/>
            <person name="Ren Q."/>
            <person name="Ferris P."/>
            <person name="Lindquist E."/>
            <person name="Shapiro H."/>
            <person name="Lucas S.M."/>
            <person name="Grimwood J."/>
            <person name="Schmutz J."/>
            <person name="Cardol P."/>
            <person name="Cerutti H."/>
            <person name="Chanfreau G."/>
            <person name="Chen C.L."/>
            <person name="Cognat V."/>
            <person name="Croft M.T."/>
            <person name="Dent R."/>
            <person name="Dutcher S."/>
            <person name="Fernandez E."/>
            <person name="Fukuzawa H."/>
            <person name="Gonzalez-Ballester D."/>
            <person name="Gonzalez-Halphen D."/>
            <person name="Hallmann A."/>
            <person name="Hanikenne M."/>
            <person name="Hippler M."/>
            <person name="Inwood W."/>
            <person name="Jabbari K."/>
            <person name="Kalanon M."/>
            <person name="Kuras R."/>
            <person name="Lefebvre P.A."/>
            <person name="Lemaire S.D."/>
            <person name="Lobanov A.V."/>
            <person name="Lohr M."/>
            <person name="Manuell A."/>
            <person name="Meier I."/>
            <person name="Mets L."/>
            <person name="Mittag M."/>
            <person name="Mittelmeier T."/>
            <person name="Moroney J.V."/>
            <person name="Moseley J."/>
            <person name="Napoli C."/>
            <person name="Nedelcu A.M."/>
            <person name="Niyogi K."/>
            <person name="Novoselov S.V."/>
            <person name="Paulsen I.T."/>
            <person name="Pazour G."/>
            <person name="Purton S."/>
            <person name="Ral J.P."/>
            <person name="Riano-Pachon D.M."/>
            <person name="Riekhof W."/>
            <person name="Rymarquis L."/>
            <person name="Schroda M."/>
            <person name="Stern D."/>
            <person name="Umen J."/>
            <person name="Willows R."/>
            <person name="Wilson N."/>
            <person name="Zimmer S.L."/>
            <person name="Allmer J."/>
            <person name="Balk J."/>
            <person name="Bisova K."/>
            <person name="Chen C.J."/>
            <person name="Elias M."/>
            <person name="Gendler K."/>
            <person name="Hauser C."/>
            <person name="Lamb M.R."/>
            <person name="Ledford H."/>
            <person name="Long J.C."/>
            <person name="Minagawa J."/>
            <person name="Page M.D."/>
            <person name="Pan J."/>
            <person name="Pootakham W."/>
            <person name="Roje S."/>
            <person name="Rose A."/>
            <person name="Stahlberg E."/>
            <person name="Terauchi A.M."/>
            <person name="Yang P."/>
            <person name="Ball S."/>
            <person name="Bowler C."/>
            <person name="Dieckmann C.L."/>
            <person name="Gladyshev V.N."/>
            <person name="Green P."/>
            <person name="Jorgensen R."/>
            <person name="Mayfield S."/>
            <person name="Mueller-Roeber B."/>
            <person name="Rajamani S."/>
            <person name="Sayre R.T."/>
            <person name="Brokstein P."/>
            <person name="Dubchak I."/>
            <person name="Goodstein D."/>
            <person name="Hornick L."/>
            <person name="Huang Y.W."/>
            <person name="Jhaveri J."/>
            <person name="Luo Y."/>
            <person name="Martinez D."/>
            <person name="Ngau W.C."/>
            <person name="Otillar B."/>
            <person name="Poliakov A."/>
            <person name="Porter A."/>
            <person name="Szajkowski L."/>
            <person name="Werner G."/>
            <person name="Zhou K."/>
            <person name="Grigoriev I.V."/>
            <person name="Rokhsar D.S."/>
            <person name="Grossman A.R."/>
        </authorList>
    </citation>
    <scope>NUCLEOTIDE SEQUENCE [LARGE SCALE GENOMIC DNA]</scope>
    <source>
        <strain evidence="3">CC-503</strain>
        <strain evidence="2">CC-503 cw92 mt+</strain>
    </source>
</reference>
<dbReference type="AlphaFoldDB" id="A0A2K3DZG8"/>
<proteinExistence type="predicted"/>
<organism evidence="2 3">
    <name type="scientific">Chlamydomonas reinhardtii</name>
    <name type="common">Chlamydomonas smithii</name>
    <dbReference type="NCBI Taxonomy" id="3055"/>
    <lineage>
        <taxon>Eukaryota</taxon>
        <taxon>Viridiplantae</taxon>
        <taxon>Chlorophyta</taxon>
        <taxon>core chlorophytes</taxon>
        <taxon>Chlorophyceae</taxon>
        <taxon>CS clade</taxon>
        <taxon>Chlamydomonadales</taxon>
        <taxon>Chlamydomonadaceae</taxon>
        <taxon>Chlamydomonas</taxon>
    </lineage>
</organism>
<dbReference type="EMBL" id="CM008964">
    <property type="protein sequence ID" value="PNW85908.1"/>
    <property type="molecule type" value="Genomic_DNA"/>
</dbReference>
<dbReference type="Gramene" id="PNW85909">
    <property type="protein sequence ID" value="PNW85909"/>
    <property type="gene ID" value="CHLRE_03g200450v5"/>
</dbReference>
<feature type="compositionally biased region" description="Low complexity" evidence="1">
    <location>
        <begin position="1"/>
        <end position="11"/>
    </location>
</feature>
<feature type="region of interest" description="Disordered" evidence="1">
    <location>
        <begin position="65"/>
        <end position="84"/>
    </location>
</feature>
<feature type="compositionally biased region" description="Gly residues" evidence="1">
    <location>
        <begin position="41"/>
        <end position="53"/>
    </location>
</feature>